<evidence type="ECO:0000256" key="1">
    <source>
        <dbReference type="ARBA" id="ARBA00004496"/>
    </source>
</evidence>
<accession>A0AAF0ZVI7</accession>
<dbReference type="Proteomes" id="UP001234989">
    <property type="component" value="Chromosome 11"/>
</dbReference>
<evidence type="ECO:0008006" key="8">
    <source>
        <dbReference type="Google" id="ProtNLM"/>
    </source>
</evidence>
<comment type="subcellular location">
    <subcellularLocation>
        <location evidence="1">Cytoplasm</location>
    </subcellularLocation>
</comment>
<dbReference type="Gene3D" id="1.25.10.10">
    <property type="entry name" value="Leucine-rich Repeat Variant"/>
    <property type="match status" value="1"/>
</dbReference>
<keyword evidence="2" id="KW-0813">Transport</keyword>
<keyword evidence="4" id="KW-0677">Repeat</keyword>
<name>A0AAF0ZVI7_SOLVR</name>
<keyword evidence="5" id="KW-0653">Protein transport</keyword>
<dbReference type="InterPro" id="IPR040122">
    <property type="entry name" value="Importin_beta"/>
</dbReference>
<evidence type="ECO:0000313" key="7">
    <source>
        <dbReference type="Proteomes" id="UP001234989"/>
    </source>
</evidence>
<protein>
    <recommendedName>
        <fullName evidence="8">Importin-5-like</fullName>
    </recommendedName>
</protein>
<dbReference type="GO" id="GO:0005737">
    <property type="term" value="C:cytoplasm"/>
    <property type="evidence" value="ECO:0007669"/>
    <property type="project" value="UniProtKB-SubCell"/>
</dbReference>
<dbReference type="InterPro" id="IPR016024">
    <property type="entry name" value="ARM-type_fold"/>
</dbReference>
<proteinExistence type="predicted"/>
<keyword evidence="3" id="KW-0963">Cytoplasm</keyword>
<keyword evidence="7" id="KW-1185">Reference proteome</keyword>
<dbReference type="InterPro" id="IPR041389">
    <property type="entry name" value="Importin_rep_6"/>
</dbReference>
<sequence length="1152" mass="130436">MASSASMAINPESAKALFGPESYPLVKLLSQLNSDDDDLRKPAKALIDYTKKNYPNSLIEKLFETIQRSQPSSRTGIFCYKLLTDILLPFWPKLSSTTQNDLMVKLYYKVRRESDYETLEACCSCVSSIAGLLFPKYEWSYLFFFMIENLGSDSNRNLGVLLLWDELIPKCPEIFVPFVDCLIEGFTDLMPTITEEHRSGVLAARASVKLILYLSNPASYCKFYGLLGHVLMTLIMACSDEEVLVCSVLEDLIVLAGVETAFFEGNIGVVFESMVKLAECLKLGEKSRHLAIEFVVTVAENREIGCGMIEIVPKEEVTKLLNVLIKMLVHIEDDPRWRNAISDDKNEGELSMCSYGMESLERLAIALGGDAILPNCPACLFKFLDEEDWRIRHAAITAIGLISEGCSKVGLTRNQPLYLTPKALLVEMVKFGQSIVNLMYDSHPRVRWATIRTIGQLSTYLSPRFQEEYLWQLLPAFIEVLDDFHNPRLQTRAASVIWLFSHNCRADDLKPYLHKIVSKLVGFLQRGMTMRKEAALETLAYLASSLQVLRFQRFKKNFFCLNLWCSKLHFPGILQEDSAYIYDSIMPYLKVILETATKDTSRMLLAKSMECITRVTMAFGNQAIHGYVEKVTAVLISLQETQTEIEDPMRKFSLLAYGRLCKCLGEDFLPYLSLAMPIVLNSAQLSVSNSSDTDDSDDESMIKVTAGNKKIRIRSALLEEKALACHMLCCFAAELKGRLHLWVNEVVSALVPNLTFEFSEEVRMTAISAMPLLLNSASCAMKKGLPVTGCGKAPVQKLSNTIIPSLLDALKKVNNLVLQQNLFVCALTSTYSQIPGSHLSKHQAEKFVEGISKALLTCSYRKTEREKRAKEHTDSREQKLLKEAAQQHLTICRNIGICLETMVKILKASFLPLLDKFLPYVSLMWSNDRTAEERRIVVHLFREVAEQCREEAFRYYEEWIPLLLKVYYHKDPDVPQIVAIAIGICAEFGADFLKPHTEGIFGCLKTALEHPNAKYQDNIMAYEAAVYTCGKLNQFLSDDFYTYEFIRLWISHLPIRCNLDEAKISHELLCSMIEMFEQKVIGPQGLHIPKIIAIFAEVLWAGNNLATEETKGRIINLLKKFQRELQPPVLSKTFETLPLPHQNLLRTVLSTL</sequence>
<dbReference type="InterPro" id="IPR011989">
    <property type="entry name" value="ARM-like"/>
</dbReference>
<dbReference type="AlphaFoldDB" id="A0AAF0ZVI7"/>
<gene>
    <name evidence="6" type="ORF">MTR67_046471</name>
</gene>
<evidence type="ECO:0000313" key="6">
    <source>
        <dbReference type="EMBL" id="WMV53086.1"/>
    </source>
</evidence>
<dbReference type="Pfam" id="PF18829">
    <property type="entry name" value="Importin_rep_6"/>
    <property type="match status" value="1"/>
</dbReference>
<organism evidence="6 7">
    <name type="scientific">Solanum verrucosum</name>
    <dbReference type="NCBI Taxonomy" id="315347"/>
    <lineage>
        <taxon>Eukaryota</taxon>
        <taxon>Viridiplantae</taxon>
        <taxon>Streptophyta</taxon>
        <taxon>Embryophyta</taxon>
        <taxon>Tracheophyta</taxon>
        <taxon>Spermatophyta</taxon>
        <taxon>Magnoliopsida</taxon>
        <taxon>eudicotyledons</taxon>
        <taxon>Gunneridae</taxon>
        <taxon>Pentapetalae</taxon>
        <taxon>asterids</taxon>
        <taxon>lamiids</taxon>
        <taxon>Solanales</taxon>
        <taxon>Solanaceae</taxon>
        <taxon>Solanoideae</taxon>
        <taxon>Solaneae</taxon>
        <taxon>Solanum</taxon>
    </lineage>
</organism>
<evidence type="ECO:0000256" key="3">
    <source>
        <dbReference type="ARBA" id="ARBA00022490"/>
    </source>
</evidence>
<evidence type="ECO:0000256" key="2">
    <source>
        <dbReference type="ARBA" id="ARBA00022448"/>
    </source>
</evidence>
<dbReference type="PANTHER" id="PTHR10527">
    <property type="entry name" value="IMPORTIN BETA"/>
    <property type="match status" value="1"/>
</dbReference>
<evidence type="ECO:0000256" key="5">
    <source>
        <dbReference type="ARBA" id="ARBA00022927"/>
    </source>
</evidence>
<dbReference type="GO" id="GO:0005634">
    <property type="term" value="C:nucleus"/>
    <property type="evidence" value="ECO:0007669"/>
    <property type="project" value="UniProtKB-SubCell"/>
</dbReference>
<dbReference type="Pfam" id="PF18808">
    <property type="entry name" value="Importin_rep_4"/>
    <property type="match status" value="1"/>
</dbReference>
<evidence type="ECO:0000256" key="4">
    <source>
        <dbReference type="ARBA" id="ARBA00022737"/>
    </source>
</evidence>
<dbReference type="SUPFAM" id="SSF48371">
    <property type="entry name" value="ARM repeat"/>
    <property type="match status" value="2"/>
</dbReference>
<reference evidence="6" key="1">
    <citation type="submission" date="2023-08" db="EMBL/GenBank/DDBJ databases">
        <title>A de novo genome assembly of Solanum verrucosum Schlechtendal, a Mexican diploid species geographically isolated from the other diploid A-genome species in potato relatives.</title>
        <authorList>
            <person name="Hosaka K."/>
        </authorList>
    </citation>
    <scope>NUCLEOTIDE SEQUENCE</scope>
    <source>
        <tissue evidence="6">Young leaves</tissue>
    </source>
</reference>
<dbReference type="EMBL" id="CP133622">
    <property type="protein sequence ID" value="WMV53086.1"/>
    <property type="molecule type" value="Genomic_DNA"/>
</dbReference>
<dbReference type="GO" id="GO:0006606">
    <property type="term" value="P:protein import into nucleus"/>
    <property type="evidence" value="ECO:0007669"/>
    <property type="project" value="InterPro"/>
</dbReference>
<dbReference type="InterPro" id="IPR041653">
    <property type="entry name" value="Importin_rep_4"/>
</dbReference>